<feature type="region of interest" description="Disordered" evidence="1">
    <location>
        <begin position="1"/>
        <end position="23"/>
    </location>
</feature>
<evidence type="ECO:0000313" key="3">
    <source>
        <dbReference type="Proteomes" id="UP000069654"/>
    </source>
</evidence>
<comment type="caution">
    <text evidence="2">The sequence shown here is derived from an EMBL/GenBank/DDBJ whole genome shotgun (WGS) entry which is preliminary data.</text>
</comment>
<gene>
    <name evidence="2" type="ORF">RMCT_1786</name>
</gene>
<reference evidence="3" key="2">
    <citation type="submission" date="2016-02" db="EMBL/GenBank/DDBJ databases">
        <title>Draft genome sequence of five rapidly growing Mycobacterium species.</title>
        <authorList>
            <person name="Katahira K."/>
            <person name="Gotou Y."/>
            <person name="Iida K."/>
            <person name="Ogura Y."/>
            <person name="Hayashi T."/>
        </authorList>
    </citation>
    <scope>NUCLEOTIDE SEQUENCE [LARGE SCALE GENOMIC DNA]</scope>
    <source>
        <strain evidence="3">JCM6362</strain>
    </source>
</reference>
<name>A0A117IM63_MYCTH</name>
<proteinExistence type="predicted"/>
<accession>A0A117IM63</accession>
<dbReference type="AlphaFoldDB" id="A0A117IM63"/>
<protein>
    <submittedName>
        <fullName evidence="2">Uncharacterized protein</fullName>
    </submittedName>
</protein>
<sequence length="112" mass="11701">MTDVNSTGDGKQRLLAPPTATRPSPYTATVVVTYELTGCEAQTTTRRSNAVLAHRAALEALNNDPECKNGEYATPPADDSDQVCGPTGLTTVSSTTESSIARSACRSAGIIR</sequence>
<evidence type="ECO:0000256" key="1">
    <source>
        <dbReference type="SAM" id="MobiDB-lite"/>
    </source>
</evidence>
<dbReference type="Proteomes" id="UP000069654">
    <property type="component" value="Unassembled WGS sequence"/>
</dbReference>
<dbReference type="EMBL" id="BCTB01000009">
    <property type="protein sequence ID" value="GAT14816.1"/>
    <property type="molecule type" value="Genomic_DNA"/>
</dbReference>
<evidence type="ECO:0000313" key="2">
    <source>
        <dbReference type="EMBL" id="GAT14816.1"/>
    </source>
</evidence>
<reference evidence="2 3" key="1">
    <citation type="journal article" date="2016" name="Genome Announc.">
        <title>Draft Genome Sequences of Five Rapidly Growing Mycobacterium Species, M. thermoresistibile, M. fortuitum subsp. acetamidolyticum, M. canariasense, M. brisbanense, and M. novocastrense.</title>
        <authorList>
            <person name="Katahira K."/>
            <person name="Ogura Y."/>
            <person name="Gotoh Y."/>
            <person name="Hayashi T."/>
        </authorList>
    </citation>
    <scope>NUCLEOTIDE SEQUENCE [LARGE SCALE GENOMIC DNA]</scope>
    <source>
        <strain evidence="2 3">JCM6362</strain>
    </source>
</reference>
<organism evidence="2 3">
    <name type="scientific">Mycolicibacterium thermoresistibile</name>
    <name type="common">Mycobacterium thermoresistibile</name>
    <dbReference type="NCBI Taxonomy" id="1797"/>
    <lineage>
        <taxon>Bacteria</taxon>
        <taxon>Bacillati</taxon>
        <taxon>Actinomycetota</taxon>
        <taxon>Actinomycetes</taxon>
        <taxon>Mycobacteriales</taxon>
        <taxon>Mycobacteriaceae</taxon>
        <taxon>Mycolicibacterium</taxon>
    </lineage>
</organism>